<keyword evidence="3" id="KW-0812">Transmembrane</keyword>
<dbReference type="AlphaFoldDB" id="A0A9Q8L7D7"/>
<feature type="transmembrane region" description="Helical" evidence="3">
    <location>
        <begin position="107"/>
        <end position="128"/>
    </location>
</feature>
<reference evidence="4" key="2">
    <citation type="journal article" date="2022" name="Microb. Genom.">
        <title>A chromosome-scale genome assembly of the tomato pathogen Cladosporium fulvum reveals a compartmentalized genome architecture and the presence of a dispensable chromosome.</title>
        <authorList>
            <person name="Zaccaron A.Z."/>
            <person name="Chen L.H."/>
            <person name="Samaras A."/>
            <person name="Stergiopoulos I."/>
        </authorList>
    </citation>
    <scope>NUCLEOTIDE SEQUENCE</scope>
    <source>
        <strain evidence="4">Race5_Kim</strain>
    </source>
</reference>
<sequence length="470" mass="51048">MAAPGHHAHHLFGSAAGLATLIITIGYGAFADYQVATDTRAIITDSSTLVMPSPSIPLAAAPSASTTRVDNGFCYPLNGTGVTWSMCVVPHDYHAVGSRFAAPLPDWFALCFFLLLCLLSACCLVLIAKAADALSTRIETICRRRSPRAILRLYDYARVAYASYTQTVALASIIPRLLSQDIALPWWTTPALLLVAILSTAWYPPQNKLEIAHTIIAHKDEEIATLKASLCTSRTDQDEATAQLEILRVDLEVAQQDLAQCRGENARSGADLHNALRANRDLSNGLRVCQQELHASKHAVQGLESILEDLRIAHYLQKHDFQRHSLDHEAQLEKKLGQAQSRNVSLREENRRLHRKHARCRSGSSVNLNNGDTGAKTSSADRQGKSPELGVDLRDHKGEGNIPTHIQRESEAAFGLEKGDDSVAVPVIELSLDVDTTFSNSAVIPSLGEKPSVMDSLGTSVSPSSIHPPS</sequence>
<organism evidence="4 5">
    <name type="scientific">Passalora fulva</name>
    <name type="common">Tomato leaf mold</name>
    <name type="synonym">Cladosporium fulvum</name>
    <dbReference type="NCBI Taxonomy" id="5499"/>
    <lineage>
        <taxon>Eukaryota</taxon>
        <taxon>Fungi</taxon>
        <taxon>Dikarya</taxon>
        <taxon>Ascomycota</taxon>
        <taxon>Pezizomycotina</taxon>
        <taxon>Dothideomycetes</taxon>
        <taxon>Dothideomycetidae</taxon>
        <taxon>Mycosphaerellales</taxon>
        <taxon>Mycosphaerellaceae</taxon>
        <taxon>Fulvia</taxon>
    </lineage>
</organism>
<evidence type="ECO:0000313" key="5">
    <source>
        <dbReference type="Proteomes" id="UP000756132"/>
    </source>
</evidence>
<evidence type="ECO:0000256" key="1">
    <source>
        <dbReference type="SAM" id="Coils"/>
    </source>
</evidence>
<name>A0A9Q8L7D7_PASFU</name>
<dbReference type="Proteomes" id="UP000756132">
    <property type="component" value="Chromosome 1"/>
</dbReference>
<keyword evidence="3" id="KW-1133">Transmembrane helix</keyword>
<proteinExistence type="predicted"/>
<feature type="transmembrane region" description="Helical" evidence="3">
    <location>
        <begin position="12"/>
        <end position="30"/>
    </location>
</feature>
<feature type="region of interest" description="Disordered" evidence="2">
    <location>
        <begin position="335"/>
        <end position="406"/>
    </location>
</feature>
<dbReference type="GeneID" id="71980520"/>
<dbReference type="EMBL" id="CP090163">
    <property type="protein sequence ID" value="UJO12217.1"/>
    <property type="molecule type" value="Genomic_DNA"/>
</dbReference>
<feature type="compositionally biased region" description="Polar residues" evidence="2">
    <location>
        <begin position="457"/>
        <end position="470"/>
    </location>
</feature>
<feature type="compositionally biased region" description="Polar residues" evidence="2">
    <location>
        <begin position="362"/>
        <end position="381"/>
    </location>
</feature>
<feature type="region of interest" description="Disordered" evidence="2">
    <location>
        <begin position="443"/>
        <end position="470"/>
    </location>
</feature>
<evidence type="ECO:0000256" key="2">
    <source>
        <dbReference type="SAM" id="MobiDB-lite"/>
    </source>
</evidence>
<evidence type="ECO:0000313" key="4">
    <source>
        <dbReference type="EMBL" id="UJO12217.1"/>
    </source>
</evidence>
<protein>
    <submittedName>
        <fullName evidence="4">Uncharacterized protein</fullName>
    </submittedName>
</protein>
<dbReference type="KEGG" id="ffu:CLAFUR5_00642"/>
<accession>A0A9Q8L7D7</accession>
<feature type="coiled-coil region" evidence="1">
    <location>
        <begin position="237"/>
        <end position="264"/>
    </location>
</feature>
<dbReference type="RefSeq" id="XP_047756583.1">
    <property type="nucleotide sequence ID" value="XM_047899790.1"/>
</dbReference>
<feature type="transmembrane region" description="Helical" evidence="3">
    <location>
        <begin position="184"/>
        <end position="203"/>
    </location>
</feature>
<reference evidence="4" key="1">
    <citation type="submission" date="2021-12" db="EMBL/GenBank/DDBJ databases">
        <authorList>
            <person name="Zaccaron A."/>
            <person name="Stergiopoulos I."/>
        </authorList>
    </citation>
    <scope>NUCLEOTIDE SEQUENCE</scope>
    <source>
        <strain evidence="4">Race5_Kim</strain>
    </source>
</reference>
<keyword evidence="1" id="KW-0175">Coiled coil</keyword>
<keyword evidence="3" id="KW-0472">Membrane</keyword>
<evidence type="ECO:0000256" key="3">
    <source>
        <dbReference type="SAM" id="Phobius"/>
    </source>
</evidence>
<gene>
    <name evidence="4" type="ORF">CLAFUR5_00642</name>
</gene>
<keyword evidence="5" id="KW-1185">Reference proteome</keyword>